<dbReference type="GO" id="GO:0043457">
    <property type="term" value="P:regulation of cellular respiration"/>
    <property type="evidence" value="ECO:0007669"/>
    <property type="project" value="InterPro"/>
</dbReference>
<dbReference type="PANTHER" id="PTHR47188:SF1">
    <property type="entry name" value="PROTEIN TAR1"/>
    <property type="match status" value="1"/>
</dbReference>
<dbReference type="InterPro" id="IPR044792">
    <property type="entry name" value="TAR1"/>
</dbReference>
<evidence type="ECO:0000313" key="2">
    <source>
        <dbReference type="EMBL" id="PHT56947.1"/>
    </source>
</evidence>
<name>A0A2G2XHJ5_CAPBA</name>
<dbReference type="AlphaFoldDB" id="A0A2G2XHJ5"/>
<accession>A0A2G2XHJ5</accession>
<dbReference type="EMBL" id="MLFT02000002">
    <property type="protein sequence ID" value="PHT56947.1"/>
    <property type="molecule type" value="Genomic_DNA"/>
</dbReference>
<proteinExistence type="predicted"/>
<keyword evidence="3" id="KW-1185">Reference proteome</keyword>
<gene>
    <name evidence="2" type="ORF">CQW23_05433</name>
</gene>
<reference evidence="2 3" key="1">
    <citation type="journal article" date="2017" name="Genome Biol.">
        <title>New reference genome sequences of hot pepper reveal the massive evolution of plant disease-resistance genes by retroduplication.</title>
        <authorList>
            <person name="Kim S."/>
            <person name="Park J."/>
            <person name="Yeom S.I."/>
            <person name="Kim Y.M."/>
            <person name="Seo E."/>
            <person name="Kim K.T."/>
            <person name="Kim M.S."/>
            <person name="Lee J.M."/>
            <person name="Cheong K."/>
            <person name="Shin H.S."/>
            <person name="Kim S.B."/>
            <person name="Han K."/>
            <person name="Lee J."/>
            <person name="Park M."/>
            <person name="Lee H.A."/>
            <person name="Lee H.Y."/>
            <person name="Lee Y."/>
            <person name="Oh S."/>
            <person name="Lee J.H."/>
            <person name="Choi E."/>
            <person name="Choi E."/>
            <person name="Lee S.E."/>
            <person name="Jeon J."/>
            <person name="Kim H."/>
            <person name="Choi G."/>
            <person name="Song H."/>
            <person name="Lee J."/>
            <person name="Lee S.C."/>
            <person name="Kwon J.K."/>
            <person name="Lee H.Y."/>
            <person name="Koo N."/>
            <person name="Hong Y."/>
            <person name="Kim R.W."/>
            <person name="Kang W.H."/>
            <person name="Huh J.H."/>
            <person name="Kang B.C."/>
            <person name="Yang T.J."/>
            <person name="Lee Y.H."/>
            <person name="Bennetzen J.L."/>
            <person name="Choi D."/>
        </authorList>
    </citation>
    <scope>NUCLEOTIDE SEQUENCE [LARGE SCALE GENOMIC DNA]</scope>
    <source>
        <strain evidence="3">cv. PBC81</strain>
    </source>
</reference>
<comment type="caution">
    <text evidence="2">The sequence shown here is derived from an EMBL/GenBank/DDBJ whole genome shotgun (WGS) entry which is preliminary data.</text>
</comment>
<dbReference type="Proteomes" id="UP000224567">
    <property type="component" value="Unassembled WGS sequence"/>
</dbReference>
<feature type="region of interest" description="Disordered" evidence="1">
    <location>
        <begin position="166"/>
        <end position="192"/>
    </location>
</feature>
<feature type="compositionally biased region" description="Basic and acidic residues" evidence="1">
    <location>
        <begin position="173"/>
        <end position="192"/>
    </location>
</feature>
<protein>
    <submittedName>
        <fullName evidence="2">Uncharacterized protein</fullName>
    </submittedName>
</protein>
<dbReference type="OrthoDB" id="1705459at2759"/>
<sequence>MGATRCVMPRQACPRPNGFGCTLRSKNRWFTGFCNSHQVSHFAMFFIHARAEISTVESRFHLQKNHRSPRCMPQMGREGKAIYSSILWRFPRRGSLLPAAIAGAHVPGTVRGARAECRSTPPAWTPQLLNAFAGSFCCAGFDNDPLQDQPGSIPHRFCRRRMSPAFPRRRRRIQGEHDRRLQGESYGEDRSR</sequence>
<evidence type="ECO:0000256" key="1">
    <source>
        <dbReference type="SAM" id="MobiDB-lite"/>
    </source>
</evidence>
<dbReference type="PANTHER" id="PTHR47188">
    <property type="entry name" value="PROTEIN TAR1"/>
    <property type="match status" value="1"/>
</dbReference>
<organism evidence="2 3">
    <name type="scientific">Capsicum baccatum</name>
    <name type="common">Peruvian pepper</name>
    <dbReference type="NCBI Taxonomy" id="33114"/>
    <lineage>
        <taxon>Eukaryota</taxon>
        <taxon>Viridiplantae</taxon>
        <taxon>Streptophyta</taxon>
        <taxon>Embryophyta</taxon>
        <taxon>Tracheophyta</taxon>
        <taxon>Spermatophyta</taxon>
        <taxon>Magnoliopsida</taxon>
        <taxon>eudicotyledons</taxon>
        <taxon>Gunneridae</taxon>
        <taxon>Pentapetalae</taxon>
        <taxon>asterids</taxon>
        <taxon>lamiids</taxon>
        <taxon>Solanales</taxon>
        <taxon>Solanaceae</taxon>
        <taxon>Solanoideae</taxon>
        <taxon>Capsiceae</taxon>
        <taxon>Capsicum</taxon>
    </lineage>
</organism>
<reference evidence="3" key="2">
    <citation type="journal article" date="2017" name="J. Anim. Genet.">
        <title>Multiple reference genome sequences of hot pepper reveal the massive evolution of plant disease resistance genes by retroduplication.</title>
        <authorList>
            <person name="Kim S."/>
            <person name="Park J."/>
            <person name="Yeom S.-I."/>
            <person name="Kim Y.-M."/>
            <person name="Seo E."/>
            <person name="Kim K.-T."/>
            <person name="Kim M.-S."/>
            <person name="Lee J.M."/>
            <person name="Cheong K."/>
            <person name="Shin H.-S."/>
            <person name="Kim S.-B."/>
            <person name="Han K."/>
            <person name="Lee J."/>
            <person name="Park M."/>
            <person name="Lee H.-A."/>
            <person name="Lee H.-Y."/>
            <person name="Lee Y."/>
            <person name="Oh S."/>
            <person name="Lee J.H."/>
            <person name="Choi E."/>
            <person name="Choi E."/>
            <person name="Lee S.E."/>
            <person name="Jeon J."/>
            <person name="Kim H."/>
            <person name="Choi G."/>
            <person name="Song H."/>
            <person name="Lee J."/>
            <person name="Lee S.-C."/>
            <person name="Kwon J.-K."/>
            <person name="Lee H.-Y."/>
            <person name="Koo N."/>
            <person name="Hong Y."/>
            <person name="Kim R.W."/>
            <person name="Kang W.-H."/>
            <person name="Huh J.H."/>
            <person name="Kang B.-C."/>
            <person name="Yang T.-J."/>
            <person name="Lee Y.-H."/>
            <person name="Bennetzen J.L."/>
            <person name="Choi D."/>
        </authorList>
    </citation>
    <scope>NUCLEOTIDE SEQUENCE [LARGE SCALE GENOMIC DNA]</scope>
    <source>
        <strain evidence="3">cv. PBC81</strain>
    </source>
</reference>
<evidence type="ECO:0000313" key="3">
    <source>
        <dbReference type="Proteomes" id="UP000224567"/>
    </source>
</evidence>